<keyword evidence="3" id="KW-0648">Protein biosynthesis</keyword>
<evidence type="ECO:0000256" key="3">
    <source>
        <dbReference type="ARBA" id="ARBA00022917"/>
    </source>
</evidence>
<dbReference type="GO" id="GO:0031369">
    <property type="term" value="F:translation initiation factor binding"/>
    <property type="evidence" value="ECO:0007669"/>
    <property type="project" value="InterPro"/>
</dbReference>
<dbReference type="PANTHER" id="PTHR13937">
    <property type="entry name" value="EUKARYOTIC TRANSLATION INITATION FACTOR 3, SUBUNIT 8 EIF3S8 -RELATED"/>
    <property type="match status" value="1"/>
</dbReference>
<comment type="caution">
    <text evidence="5">The sequence shown here is derived from an EMBL/GenBank/DDBJ whole genome shotgun (WGS) entry which is preliminary data.</text>
</comment>
<dbReference type="Pfam" id="PF05470">
    <property type="entry name" value="eIF-3c_N"/>
    <property type="match status" value="1"/>
</dbReference>
<organism evidence="5 6">
    <name type="scientific">Trypanosoma brucei equiperdum</name>
    <dbReference type="NCBI Taxonomy" id="630700"/>
    <lineage>
        <taxon>Eukaryota</taxon>
        <taxon>Discoba</taxon>
        <taxon>Euglenozoa</taxon>
        <taxon>Kinetoplastea</taxon>
        <taxon>Metakinetoplastina</taxon>
        <taxon>Trypanosomatida</taxon>
        <taxon>Trypanosomatidae</taxon>
        <taxon>Trypanosoma</taxon>
    </lineage>
</organism>
<dbReference type="InterPro" id="IPR027516">
    <property type="entry name" value="EIF3C"/>
</dbReference>
<proteinExistence type="predicted"/>
<dbReference type="GO" id="GO:0003743">
    <property type="term" value="F:translation initiation factor activity"/>
    <property type="evidence" value="ECO:0007669"/>
    <property type="project" value="UniProtKB-KW"/>
</dbReference>
<sequence length="741" mass="84251">MADFFNVSDSDESIDEVIQRDDQVERNTAQIDPKWFEITDDEAAEEQRVVLSRREKSLNEIQTNADVFDFNVDQGTWVGAEQSFKELREKSDIHKRRFQSTPFPFLECLRNTPDLKTHLSERESFAKPEEFRSLKGLIKAVEEAMETYKDDIERLYDEEDGDEGDEEEAEKELTEDDIVKQLRESVTCTGKKASKYRKLANECKRKGYKALQITTCGIVADALLEEDNREVYVSTKTWAKSCDTLEECFGLIVENPGIRLSDKFSDKLNKRDAFIKGGLHALLQSLSKHLRRITQFKDGIPSDYIEIVHLENRLVAIADALFGYYRDNSRGRAVCCQILVDILGSRRQEAHEILFGKMPPGQREAVSDSVIETVRSLYEQLLLIGDDESKSLALLHLVYQMGLEGKYREGRDLIRRSGGAEKLCNSNHNSVLYNRAVAQLGLASFIMGDIMQAYELLSPLWNSWEGPEVLIGQKLPNLKDEKGDEELRYRDLLLPPHAHIPYSQLELATMLSTLVVGTVDEAKKPYEVTHHHRYFYRVINQMQFQPLLGEPIEFREQITAAYTALKLGDYARSSEVIKNMKVWDNMPRGTEARDTFLQRLKEAALQIFCYNSRRSFATISVEIMAKKFDITESTVKHVINGIISENNTPLIAVWDRDDQYLHVDRSNISRLQYLVEATARSVENIAHYCEKGGHGNDFRGGRGQGYMRGGRGFGRGGGGDFLAQQTTGAAGGVVVLEEGSK</sequence>
<dbReference type="GO" id="GO:0005852">
    <property type="term" value="C:eukaryotic translation initiation factor 3 complex"/>
    <property type="evidence" value="ECO:0007669"/>
    <property type="project" value="InterPro"/>
</dbReference>
<evidence type="ECO:0000259" key="4">
    <source>
        <dbReference type="Pfam" id="PF05470"/>
    </source>
</evidence>
<evidence type="ECO:0000313" key="6">
    <source>
        <dbReference type="Proteomes" id="UP000266743"/>
    </source>
</evidence>
<accession>A0A3L6KZ41</accession>
<protein>
    <submittedName>
        <fullName evidence="5">Eukaryotic translation initiation factor 3 subunit 8</fullName>
    </submittedName>
</protein>
<dbReference type="PANTHER" id="PTHR13937:SF0">
    <property type="entry name" value="EUKARYOTIC TRANSLATION INITIATION FACTOR 3 SUBUNIT C-RELATED"/>
    <property type="match status" value="1"/>
</dbReference>
<gene>
    <name evidence="5" type="ORF">DPX39_100090100</name>
</gene>
<feature type="domain" description="Eukaryotic translation initiation factor 3 subunit C N-terminal" evidence="4">
    <location>
        <begin position="162"/>
        <end position="511"/>
    </location>
</feature>
<dbReference type="AlphaFoldDB" id="A0A3L6KZ41"/>
<dbReference type="Proteomes" id="UP000266743">
    <property type="component" value="Chromosome 10"/>
</dbReference>
<keyword evidence="2 5" id="KW-0396">Initiation factor</keyword>
<reference evidence="5 6" key="1">
    <citation type="submission" date="2018-09" db="EMBL/GenBank/DDBJ databases">
        <title>whole genome sequence of T. equiperdum IVM-t1 strain.</title>
        <authorList>
            <person name="Suganuma K."/>
        </authorList>
    </citation>
    <scope>NUCLEOTIDE SEQUENCE [LARGE SCALE GENOMIC DNA]</scope>
    <source>
        <strain evidence="5 6">IVM-t1</strain>
    </source>
</reference>
<dbReference type="GO" id="GO:0003723">
    <property type="term" value="F:RNA binding"/>
    <property type="evidence" value="ECO:0007669"/>
    <property type="project" value="InterPro"/>
</dbReference>
<evidence type="ECO:0000313" key="5">
    <source>
        <dbReference type="EMBL" id="RHW69633.1"/>
    </source>
</evidence>
<dbReference type="InterPro" id="IPR008905">
    <property type="entry name" value="EIF3C_N_dom"/>
</dbReference>
<name>A0A3L6KZ41_9TRYP</name>
<dbReference type="EMBL" id="QSBY01000010">
    <property type="protein sequence ID" value="RHW69633.1"/>
    <property type="molecule type" value="Genomic_DNA"/>
</dbReference>
<evidence type="ECO:0000256" key="2">
    <source>
        <dbReference type="ARBA" id="ARBA00022540"/>
    </source>
</evidence>
<keyword evidence="1" id="KW-0963">Cytoplasm</keyword>
<evidence type="ECO:0000256" key="1">
    <source>
        <dbReference type="ARBA" id="ARBA00022490"/>
    </source>
</evidence>